<dbReference type="InterPro" id="IPR029058">
    <property type="entry name" value="AB_hydrolase_fold"/>
</dbReference>
<evidence type="ECO:0000256" key="1">
    <source>
        <dbReference type="ARBA" id="ARBA00022801"/>
    </source>
</evidence>
<dbReference type="AlphaFoldDB" id="A0A0B4FN30"/>
<dbReference type="VEuPathDB" id="FungiDB:MAN_01721"/>
<organism evidence="3 4">
    <name type="scientific">Metarhizium anisopliae (strain ARSEF 549)</name>
    <dbReference type="NCBI Taxonomy" id="3151832"/>
    <lineage>
        <taxon>Eukaryota</taxon>
        <taxon>Fungi</taxon>
        <taxon>Dikarya</taxon>
        <taxon>Ascomycota</taxon>
        <taxon>Pezizomycotina</taxon>
        <taxon>Sordariomycetes</taxon>
        <taxon>Hypocreomycetidae</taxon>
        <taxon>Hypocreales</taxon>
        <taxon>Clavicipitaceae</taxon>
        <taxon>Metarhizium</taxon>
    </lineage>
</organism>
<keyword evidence="4" id="KW-1185">Reference proteome</keyword>
<keyword evidence="1" id="KW-0378">Hydrolase</keyword>
<evidence type="ECO:0000259" key="2">
    <source>
        <dbReference type="Pfam" id="PF07859"/>
    </source>
</evidence>
<dbReference type="SUPFAM" id="SSF53474">
    <property type="entry name" value="alpha/beta-Hydrolases"/>
    <property type="match status" value="1"/>
</dbReference>
<reference evidence="3 4" key="1">
    <citation type="journal article" date="2014" name="Proc. Natl. Acad. Sci. U.S.A.">
        <title>Trajectory and genomic determinants of fungal-pathogen speciation and host adaptation.</title>
        <authorList>
            <person name="Hu X."/>
            <person name="Xiao G."/>
            <person name="Zheng P."/>
            <person name="Shang Y."/>
            <person name="Su Y."/>
            <person name="Zhang X."/>
            <person name="Liu X."/>
            <person name="Zhan S."/>
            <person name="St Leger R.J."/>
            <person name="Wang C."/>
        </authorList>
    </citation>
    <scope>NUCLEOTIDE SEQUENCE [LARGE SCALE GENOMIC DNA]</scope>
    <source>
        <strain evidence="3 4">ARSEF 549</strain>
    </source>
</reference>
<comment type="caution">
    <text evidence="3">The sequence shown here is derived from an EMBL/GenBank/DDBJ whole genome shotgun (WGS) entry which is preliminary data.</text>
</comment>
<protein>
    <submittedName>
        <fullName evidence="3">Arylacetamide deacetylase</fullName>
    </submittedName>
</protein>
<evidence type="ECO:0000313" key="4">
    <source>
        <dbReference type="Proteomes" id="UP000031186"/>
    </source>
</evidence>
<dbReference type="GO" id="GO:0016787">
    <property type="term" value="F:hydrolase activity"/>
    <property type="evidence" value="ECO:0007669"/>
    <property type="project" value="UniProtKB-KW"/>
</dbReference>
<accession>A0A0B4FN30</accession>
<dbReference type="Pfam" id="PF07859">
    <property type="entry name" value="Abhydrolase_3"/>
    <property type="match status" value="1"/>
</dbReference>
<gene>
    <name evidence="3" type="ORF">MAN_01721</name>
</gene>
<feature type="domain" description="Alpha/beta hydrolase fold-3" evidence="2">
    <location>
        <begin position="88"/>
        <end position="319"/>
    </location>
</feature>
<dbReference type="Proteomes" id="UP000031186">
    <property type="component" value="Unassembled WGS sequence"/>
</dbReference>
<dbReference type="InterPro" id="IPR013094">
    <property type="entry name" value="AB_hydrolase_3"/>
</dbReference>
<evidence type="ECO:0000313" key="3">
    <source>
        <dbReference type="EMBL" id="KID69207.1"/>
    </source>
</evidence>
<dbReference type="EMBL" id="AZNF01000002">
    <property type="protein sequence ID" value="KID69207.1"/>
    <property type="molecule type" value="Genomic_DNA"/>
</dbReference>
<dbReference type="InterPro" id="IPR050300">
    <property type="entry name" value="GDXG_lipolytic_enzyme"/>
</dbReference>
<name>A0A0B4FN30_METAF</name>
<dbReference type="PANTHER" id="PTHR48081:SF8">
    <property type="entry name" value="ALPHA_BETA HYDROLASE FOLD-3 DOMAIN-CONTAINING PROTEIN-RELATED"/>
    <property type="match status" value="1"/>
</dbReference>
<proteinExistence type="predicted"/>
<feature type="non-terminal residue" evidence="3">
    <location>
        <position position="1"/>
    </location>
</feature>
<dbReference type="Gene3D" id="3.40.50.1820">
    <property type="entry name" value="alpha/beta hydrolase"/>
    <property type="match status" value="1"/>
</dbReference>
<dbReference type="OrthoDB" id="4952177at2759"/>
<dbReference type="HOGENOM" id="CLU_012494_6_3_1"/>
<dbReference type="PANTHER" id="PTHR48081">
    <property type="entry name" value="AB HYDROLASE SUPERFAMILY PROTEIN C4A8.06C"/>
    <property type="match status" value="1"/>
</dbReference>
<sequence>MDELDIDKRLAPAWHRIERELGQRPNMSGSALDMRQQYKQFSEELGALYPKPALEAVEDVAITKHLAVRTYTPDVTAKDKHHLLPVGIYFHGGGWCCGDLDSEDNFCRMLAKALPLIVVSVSYRLAPEHKAPAQVRDAVDAWTWAFENAARLGGDPSKYFTIGQSAGGTLAFAVPNELIALHRGHEVKGIISLSPFVVHPSNVPPAHRAAYKSFETNANAPMNTAAAMTTFYGKLPLQHILRSWVANKTCCIDAFGADPADSSVYVLHSERLTKFPATYIAVCGADPIRDDGLIMEKVLRESGVQTKLQHYENLPHVFWAFACEPENGSFLGDVIDGIAFVLEA</sequence>